<dbReference type="Ensembl" id="ENSSSCT00060055590.1">
    <property type="protein sequence ID" value="ENSSSCP00060023740.1"/>
    <property type="gene ID" value="ENSSSCG00060041015.1"/>
</dbReference>
<feature type="compositionally biased region" description="Low complexity" evidence="1">
    <location>
        <begin position="1012"/>
        <end position="1022"/>
    </location>
</feature>
<dbReference type="PANTHER" id="PTHR16222:SF23">
    <property type="entry name" value="INACTIVE ADP-RIBOSYLTRANSFERASE ARH2"/>
    <property type="match status" value="1"/>
</dbReference>
<feature type="compositionally biased region" description="Basic and acidic residues" evidence="1">
    <location>
        <begin position="887"/>
        <end position="907"/>
    </location>
</feature>
<dbReference type="Proteomes" id="UP000694723">
    <property type="component" value="Unplaced"/>
</dbReference>
<dbReference type="PANTHER" id="PTHR16222">
    <property type="entry name" value="ADP-RIBOSYLGLYCOHYDROLASE"/>
    <property type="match status" value="1"/>
</dbReference>
<name>A0A8D1VH47_PIG</name>
<dbReference type="AlphaFoldDB" id="A0A8D1VH47"/>
<evidence type="ECO:0000313" key="3">
    <source>
        <dbReference type="Proteomes" id="UP000694723"/>
    </source>
</evidence>
<feature type="region of interest" description="Disordered" evidence="1">
    <location>
        <begin position="120"/>
        <end position="144"/>
    </location>
</feature>
<proteinExistence type="predicted"/>
<accession>A0A8D1VH47</accession>
<feature type="compositionally biased region" description="Basic and acidic residues" evidence="1">
    <location>
        <begin position="1036"/>
        <end position="1050"/>
    </location>
</feature>
<feature type="compositionally biased region" description="Polar residues" evidence="1">
    <location>
        <begin position="295"/>
        <end position="307"/>
    </location>
</feature>
<feature type="compositionally biased region" description="Low complexity" evidence="1">
    <location>
        <begin position="364"/>
        <end position="374"/>
    </location>
</feature>
<feature type="region of interest" description="Disordered" evidence="1">
    <location>
        <begin position="515"/>
        <end position="548"/>
    </location>
</feature>
<protein>
    <submittedName>
        <fullName evidence="2">Uncharacterized protein</fullName>
    </submittedName>
</protein>
<sequence>MCSGTPPIDVQALKKKVSRVTCDPGVQAILSNLLLYVTDHEVGPQGPPPAVGSRASHAPEPQDTQRRPTRFQLLQAKFMGSGREPRLKRTREVGRLIFKDKQGPGKGLVTATIHKLLEKAGAGADGPAQGREREKARPPPGRSSVKNILKVFLAAEEKEAQEKPLSELPKAAKGLLPKVGGRRSLALTKLREKFEQSGGLCAEAAVLPLRLDQRKKKHLPQKQLHRPELRVLRTATWASTCVRAPPARFLACSAEPVLPCSIATVVCGPRSWLSRGARVTHRDVGQEPRGEAGTSLHTGTMAPSGSQVPGWGQPPQPSAPRTTAPRDSLDTVFPSSGPEFILRAAPSPASPRDEALRGCEPVTAPLGPASPGCAGAAGGKRTGDAPGARGAGLGPWPGLAGEGAGAAPDVILRACCSEDETDGATADTEPEPLFAIQENLPEETAPGQIPPLAVPAAQAARRTQPAMEPPQVTVRLPVVHTMPPPPTTPQRANGPHDHRDQGWCLGGEGVCGDTGVPPPTTAGPTQQGLWPEPTPVPPRGAAHGGPGIPKVVVPKAGVSEAGVLKAGVPKAGVLKAGVPKASVSEAGVPKASVSEAGVPKVGVPKASVCEESVPKAGILKADVPKAGVLKASVSEAGVSEVSVPKAGVSVEGVPKASVSEAGVLKAGVPKASVSEAGVPKAGVSEASVPKAGVPKVGVSEAGVSKAGVPRVGVSEAGVSKAGVPKTSISKAGVPKAGVPKASVSEAGVPKAGVSEAGVSKASISEAGVLKAGVPKTNLSKAGVSEAGVPKAGVPKADISEAGVPKARVSEAGVPKAGVPKTNLSKAGVSEAGVPKTAVPEAVPPRKPQRCGPGGQETKGSPGVSLKLQKHEDIWGQDASQLSSEAWLPERLDRWARDARTPPHHSEPSESQQRGLASCAPGGQQAPVPEAPSREHQTDIPTWPASPAKGRMKPEGLASADKSPLHEQGRHRGPLSSPESTRPLLAAEGSASHDLGENRVTSLNELPKPSVRAPGQAAAAKAPQGPPAPATGNTLRPQDRAAEERASRQEVGRGVQPP</sequence>
<feature type="region of interest" description="Disordered" evidence="1">
    <location>
        <begin position="40"/>
        <end position="68"/>
    </location>
</feature>
<evidence type="ECO:0000256" key="1">
    <source>
        <dbReference type="SAM" id="MobiDB-lite"/>
    </source>
</evidence>
<evidence type="ECO:0000313" key="2">
    <source>
        <dbReference type="Ensembl" id="ENSSSCP00060023740.1"/>
    </source>
</evidence>
<organism evidence="2 3">
    <name type="scientific">Sus scrofa</name>
    <name type="common">Pig</name>
    <dbReference type="NCBI Taxonomy" id="9823"/>
    <lineage>
        <taxon>Eukaryota</taxon>
        <taxon>Metazoa</taxon>
        <taxon>Chordata</taxon>
        <taxon>Craniata</taxon>
        <taxon>Vertebrata</taxon>
        <taxon>Euteleostomi</taxon>
        <taxon>Mammalia</taxon>
        <taxon>Eutheria</taxon>
        <taxon>Laurasiatheria</taxon>
        <taxon>Artiodactyla</taxon>
        <taxon>Suina</taxon>
        <taxon>Suidae</taxon>
        <taxon>Sus</taxon>
    </lineage>
</organism>
<feature type="region of interest" description="Disordered" evidence="1">
    <location>
        <begin position="813"/>
        <end position="1057"/>
    </location>
</feature>
<feature type="compositionally biased region" description="Basic and acidic residues" evidence="1">
    <location>
        <begin position="280"/>
        <end position="290"/>
    </location>
</feature>
<dbReference type="InterPro" id="IPR050792">
    <property type="entry name" value="ADP-ribosylglycohydrolase"/>
</dbReference>
<reference evidence="2" key="1">
    <citation type="submission" date="2025-08" db="UniProtKB">
        <authorList>
            <consortium name="Ensembl"/>
        </authorList>
    </citation>
    <scope>IDENTIFICATION</scope>
</reference>
<feature type="region of interest" description="Disordered" evidence="1">
    <location>
        <begin position="278"/>
        <end position="390"/>
    </location>
</feature>